<dbReference type="SUPFAM" id="SSF53056">
    <property type="entry name" value="beta-carbonic anhydrase, cab"/>
    <property type="match status" value="1"/>
</dbReference>
<dbReference type="Proteomes" id="UP000241964">
    <property type="component" value="Unassembled WGS sequence"/>
</dbReference>
<dbReference type="GO" id="GO:0008270">
    <property type="term" value="F:zinc ion binding"/>
    <property type="evidence" value="ECO:0007669"/>
    <property type="project" value="InterPro"/>
</dbReference>
<dbReference type="RefSeq" id="WP_106593553.1">
    <property type="nucleotide sequence ID" value="NZ_PYAS01000001.1"/>
</dbReference>
<reference evidence="1 2" key="1">
    <citation type="submission" date="2018-03" db="EMBL/GenBank/DDBJ databases">
        <title>Genomic Encyclopedia of Archaeal and Bacterial Type Strains, Phase II (KMG-II): from individual species to whole genera.</title>
        <authorList>
            <person name="Goeker M."/>
        </authorList>
    </citation>
    <scope>NUCLEOTIDE SEQUENCE [LARGE SCALE GENOMIC DNA]</scope>
    <source>
        <strain evidence="1 2">DSM 29057</strain>
    </source>
</reference>
<keyword evidence="2" id="KW-1185">Reference proteome</keyword>
<gene>
    <name evidence="1" type="ORF">CLV60_101242</name>
</gene>
<dbReference type="EMBL" id="PYAS01000001">
    <property type="protein sequence ID" value="PSL33873.1"/>
    <property type="molecule type" value="Genomic_DNA"/>
</dbReference>
<organism evidence="1 2">
    <name type="scientific">Dyadobacter jiangsuensis</name>
    <dbReference type="NCBI Taxonomy" id="1591085"/>
    <lineage>
        <taxon>Bacteria</taxon>
        <taxon>Pseudomonadati</taxon>
        <taxon>Bacteroidota</taxon>
        <taxon>Cytophagia</taxon>
        <taxon>Cytophagales</taxon>
        <taxon>Spirosomataceae</taxon>
        <taxon>Dyadobacter</taxon>
    </lineage>
</organism>
<comment type="caution">
    <text evidence="1">The sequence shown here is derived from an EMBL/GenBank/DDBJ whole genome shotgun (WGS) entry which is preliminary data.</text>
</comment>
<sequence>MSYFIYPERGVYHLPKKNILVLSCIDLRLTDNLLEFLHFDNLTNRYDHFALAGTSLMTQAENPKLTILLDHAKLESGIKSYKNWNEVWRDHVRIAIALHDIRDVYIIEHEDCGAYQNFLTKEALADGEHSCHVKFSKALAKELHQFQVDDQTTVTLNVHCFLLDLRGNIEHLYSIHDKDLPSLASAKE</sequence>
<dbReference type="AlphaFoldDB" id="A0A2P8GIS7"/>
<accession>A0A2P8GIS7</accession>
<name>A0A2P8GIS7_9BACT</name>
<dbReference type="InterPro" id="IPR036874">
    <property type="entry name" value="Carbonic_anhydrase_sf"/>
</dbReference>
<protein>
    <recommendedName>
        <fullName evidence="3">Carbonic anhydrase</fullName>
    </recommendedName>
</protein>
<proteinExistence type="predicted"/>
<dbReference type="GO" id="GO:0004089">
    <property type="term" value="F:carbonate dehydratase activity"/>
    <property type="evidence" value="ECO:0007669"/>
    <property type="project" value="InterPro"/>
</dbReference>
<evidence type="ECO:0008006" key="3">
    <source>
        <dbReference type="Google" id="ProtNLM"/>
    </source>
</evidence>
<evidence type="ECO:0000313" key="1">
    <source>
        <dbReference type="EMBL" id="PSL33873.1"/>
    </source>
</evidence>
<evidence type="ECO:0000313" key="2">
    <source>
        <dbReference type="Proteomes" id="UP000241964"/>
    </source>
</evidence>
<dbReference type="OrthoDB" id="288525at2"/>